<keyword evidence="2" id="KW-0862">Zinc</keyword>
<feature type="compositionally biased region" description="Polar residues" evidence="3">
    <location>
        <begin position="184"/>
        <end position="201"/>
    </location>
</feature>
<dbReference type="SUPFAM" id="SSF57903">
    <property type="entry name" value="FYVE/PHD zinc finger"/>
    <property type="match status" value="1"/>
</dbReference>
<name>A0A7S0YTI8_9CHLO</name>
<evidence type="ECO:0000256" key="3">
    <source>
        <dbReference type="SAM" id="MobiDB-lite"/>
    </source>
</evidence>
<evidence type="ECO:0000256" key="2">
    <source>
        <dbReference type="ARBA" id="ARBA00022833"/>
    </source>
</evidence>
<protein>
    <submittedName>
        <fullName evidence="4">Uncharacterized protein</fullName>
    </submittedName>
</protein>
<feature type="region of interest" description="Disordered" evidence="3">
    <location>
        <begin position="184"/>
        <end position="204"/>
    </location>
</feature>
<keyword evidence="1" id="KW-0863">Zinc-finger</keyword>
<evidence type="ECO:0000256" key="1">
    <source>
        <dbReference type="ARBA" id="ARBA00022771"/>
    </source>
</evidence>
<dbReference type="InterPro" id="IPR011011">
    <property type="entry name" value="Znf_FYVE_PHD"/>
</dbReference>
<accession>A0A7S0YTI8</accession>
<proteinExistence type="predicted"/>
<organism evidence="4">
    <name type="scientific">Polytomella parva</name>
    <dbReference type="NCBI Taxonomy" id="51329"/>
    <lineage>
        <taxon>Eukaryota</taxon>
        <taxon>Viridiplantae</taxon>
        <taxon>Chlorophyta</taxon>
        <taxon>core chlorophytes</taxon>
        <taxon>Chlorophyceae</taxon>
        <taxon>CS clade</taxon>
        <taxon>Chlamydomonadales</taxon>
        <taxon>Chlamydomonadaceae</taxon>
        <taxon>Polytomella</taxon>
    </lineage>
</organism>
<evidence type="ECO:0000313" key="4">
    <source>
        <dbReference type="EMBL" id="CAD8793073.1"/>
    </source>
</evidence>
<dbReference type="GO" id="GO:0008270">
    <property type="term" value="F:zinc ion binding"/>
    <property type="evidence" value="ECO:0007669"/>
    <property type="project" value="UniProtKB-KW"/>
</dbReference>
<gene>
    <name evidence="4" type="ORF">PPAR00522_LOCUS22181</name>
</gene>
<dbReference type="EMBL" id="HBFM01034034">
    <property type="protein sequence ID" value="CAD8793073.1"/>
    <property type="molecule type" value="Transcribed_RNA"/>
</dbReference>
<sequence>MVKRKERDFVTNPQGNLRKAREDFQLVDAFSILLSNARLQSELQKNQAPANQTALYIDNANEKMVLASSQQGSSSKPSSGESFNIPYIMECYHCGSRSISPESDFRQCLGCRNIFCTACSVQDYSLSADRAFCLDCFAAGINSFSFSNNDCSHYADFGNLHAQSCFSLEESLKRNSTSSLVCQGPNHQDGSRLQHQSSSLHPYSPMETKTHILQPPLTDRRKITHWFSKVRKDGNTEEGTTEGLR</sequence>
<keyword evidence="1" id="KW-0479">Metal-binding</keyword>
<reference evidence="4" key="1">
    <citation type="submission" date="2021-01" db="EMBL/GenBank/DDBJ databases">
        <authorList>
            <person name="Corre E."/>
            <person name="Pelletier E."/>
            <person name="Niang G."/>
            <person name="Scheremetjew M."/>
            <person name="Finn R."/>
            <person name="Kale V."/>
            <person name="Holt S."/>
            <person name="Cochrane G."/>
            <person name="Meng A."/>
            <person name="Brown T."/>
            <person name="Cohen L."/>
        </authorList>
    </citation>
    <scope>NUCLEOTIDE SEQUENCE</scope>
    <source>
        <strain evidence="4">SAG 63-3</strain>
    </source>
</reference>
<dbReference type="AlphaFoldDB" id="A0A7S0YTI8"/>